<organism evidence="4 5">
    <name type="scientific">Pinibacter aurantiacus</name>
    <dbReference type="NCBI Taxonomy" id="2851599"/>
    <lineage>
        <taxon>Bacteria</taxon>
        <taxon>Pseudomonadati</taxon>
        <taxon>Bacteroidota</taxon>
        <taxon>Chitinophagia</taxon>
        <taxon>Chitinophagales</taxon>
        <taxon>Chitinophagaceae</taxon>
        <taxon>Pinibacter</taxon>
    </lineage>
</organism>
<dbReference type="InterPro" id="IPR032508">
    <property type="entry name" value="FecR_C"/>
</dbReference>
<proteinExistence type="predicted"/>
<comment type="caution">
    <text evidence="4">The sequence shown here is derived from an EMBL/GenBank/DDBJ whole genome shotgun (WGS) entry which is preliminary data.</text>
</comment>
<keyword evidence="1" id="KW-0472">Membrane</keyword>
<keyword evidence="1" id="KW-1133">Transmembrane helix</keyword>
<keyword evidence="1" id="KW-0812">Transmembrane</keyword>
<dbReference type="PANTHER" id="PTHR30273">
    <property type="entry name" value="PERIPLASMIC SIGNAL SENSOR AND SIGMA FACTOR ACTIVATOR FECR-RELATED"/>
    <property type="match status" value="1"/>
</dbReference>
<evidence type="ECO:0000256" key="1">
    <source>
        <dbReference type="SAM" id="Phobius"/>
    </source>
</evidence>
<dbReference type="Pfam" id="PF04773">
    <property type="entry name" value="FecR"/>
    <property type="match status" value="1"/>
</dbReference>
<feature type="domain" description="Protein FecR C-terminal" evidence="3">
    <location>
        <begin position="325"/>
        <end position="392"/>
    </location>
</feature>
<evidence type="ECO:0000259" key="2">
    <source>
        <dbReference type="Pfam" id="PF04773"/>
    </source>
</evidence>
<dbReference type="FunFam" id="2.60.120.1440:FF:000001">
    <property type="entry name" value="Putative anti-sigma factor"/>
    <property type="match status" value="1"/>
</dbReference>
<accession>A0A9E2SCZ8</accession>
<gene>
    <name evidence="4" type="ORF">KTO63_17035</name>
</gene>
<dbReference type="InterPro" id="IPR012373">
    <property type="entry name" value="Ferrdict_sens_TM"/>
</dbReference>
<dbReference type="RefSeq" id="WP_217792591.1">
    <property type="nucleotide sequence ID" value="NZ_JAHSPG010000013.1"/>
</dbReference>
<dbReference type="Proteomes" id="UP000812270">
    <property type="component" value="Unassembled WGS sequence"/>
</dbReference>
<evidence type="ECO:0000313" key="5">
    <source>
        <dbReference type="Proteomes" id="UP000812270"/>
    </source>
</evidence>
<dbReference type="PANTHER" id="PTHR30273:SF2">
    <property type="entry name" value="PROTEIN FECR"/>
    <property type="match status" value="1"/>
</dbReference>
<dbReference type="InterPro" id="IPR006860">
    <property type="entry name" value="FecR"/>
</dbReference>
<protein>
    <submittedName>
        <fullName evidence="4">FecR domain-containing protein</fullName>
    </submittedName>
</protein>
<sequence>MTQNDQYYQALLAKFLDNQCSREEFEVLMDFLATDESNALLSSALREESNISDAQENISPETSNRMLTALTKQINIPAPITIHLKKKFFMAAAVVAALTIGLFLFAPRFKSKPAPANTVASAQRFKNDVQPGTNKATLTLGDGSTVNLDDSQNGTLAQQGGSDVIKEDNKLSYSSTNTASQQVVFNTVATPRGGQYQLQLPDGTLVWLNAATTLKFPTAFYGKERRVEINGEAYFEVAQNRNAPFIVSVGNAEVQVLGTRFNVMAYSDEGSIKTTLLDGGVRFKSRDDSSVLKPGEQSMLLRNGKIKINTSIDIDAVMAWKNGMMNFNEADLTTVMRQLSRWYDVDIEYQNATSNQTFVGELPKDLTLMDVLKALERTGNLRFGIEGKKIIVLPEPK</sequence>
<feature type="domain" description="FecR protein" evidence="2">
    <location>
        <begin position="187"/>
        <end position="282"/>
    </location>
</feature>
<reference evidence="4" key="1">
    <citation type="submission" date="2021-06" db="EMBL/GenBank/DDBJ databases">
        <authorList>
            <person name="Huq M.A."/>
        </authorList>
    </citation>
    <scope>NUCLEOTIDE SEQUENCE</scope>
    <source>
        <strain evidence="4">MAH-26</strain>
    </source>
</reference>
<dbReference type="AlphaFoldDB" id="A0A9E2SCZ8"/>
<dbReference type="Pfam" id="PF16344">
    <property type="entry name" value="FecR_C"/>
    <property type="match status" value="1"/>
</dbReference>
<dbReference type="GO" id="GO:0016989">
    <property type="term" value="F:sigma factor antagonist activity"/>
    <property type="evidence" value="ECO:0007669"/>
    <property type="project" value="TreeGrafter"/>
</dbReference>
<evidence type="ECO:0000313" key="4">
    <source>
        <dbReference type="EMBL" id="MBV4358874.1"/>
    </source>
</evidence>
<keyword evidence="5" id="KW-1185">Reference proteome</keyword>
<name>A0A9E2SCZ8_9BACT</name>
<dbReference type="EMBL" id="JAHSPG010000013">
    <property type="protein sequence ID" value="MBV4358874.1"/>
    <property type="molecule type" value="Genomic_DNA"/>
</dbReference>
<evidence type="ECO:0000259" key="3">
    <source>
        <dbReference type="Pfam" id="PF16344"/>
    </source>
</evidence>
<feature type="transmembrane region" description="Helical" evidence="1">
    <location>
        <begin position="88"/>
        <end position="106"/>
    </location>
</feature>